<proteinExistence type="predicted"/>
<keyword evidence="3" id="KW-1185">Reference proteome</keyword>
<dbReference type="InterPro" id="IPR032710">
    <property type="entry name" value="NTF2-like_dom_sf"/>
</dbReference>
<dbReference type="InterPro" id="IPR037401">
    <property type="entry name" value="SnoaL-like"/>
</dbReference>
<comment type="caution">
    <text evidence="2">The sequence shown here is derived from an EMBL/GenBank/DDBJ whole genome shotgun (WGS) entry which is preliminary data.</text>
</comment>
<evidence type="ECO:0000313" key="2">
    <source>
        <dbReference type="EMBL" id="KIH96793.1"/>
    </source>
</evidence>
<organism evidence="2 3">
    <name type="scientific">Streptomonospora alba</name>
    <dbReference type="NCBI Taxonomy" id="183763"/>
    <lineage>
        <taxon>Bacteria</taxon>
        <taxon>Bacillati</taxon>
        <taxon>Actinomycetota</taxon>
        <taxon>Actinomycetes</taxon>
        <taxon>Streptosporangiales</taxon>
        <taxon>Nocardiopsidaceae</taxon>
        <taxon>Streptomonospora</taxon>
    </lineage>
</organism>
<feature type="domain" description="SnoaL-like" evidence="1">
    <location>
        <begin position="13"/>
        <end position="110"/>
    </location>
</feature>
<dbReference type="OrthoDB" id="9808719at2"/>
<reference evidence="3" key="1">
    <citation type="journal article" date="2015" name="Chem. Biol.">
        <title>Structure, bioactivity, and resistance mechanism of streptomonomicin, an unusual lasso Peptide from an understudied halophilic actinomycete.</title>
        <authorList>
            <person name="Metelev M."/>
            <person name="Tietz J.I."/>
            <person name="Melby J.O."/>
            <person name="Blair P.M."/>
            <person name="Zhu L."/>
            <person name="Livnat I."/>
            <person name="Severinov K."/>
            <person name="Mitchell D.A."/>
        </authorList>
    </citation>
    <scope>NUCLEOTIDE SEQUENCE [LARGE SCALE GENOMIC DNA]</scope>
    <source>
        <strain evidence="3">YIM 90003</strain>
    </source>
</reference>
<evidence type="ECO:0000313" key="3">
    <source>
        <dbReference type="Proteomes" id="UP000031675"/>
    </source>
</evidence>
<protein>
    <submittedName>
        <fullName evidence="2">Isomerase</fullName>
    </submittedName>
</protein>
<keyword evidence="2" id="KW-0413">Isomerase</keyword>
<dbReference type="SUPFAM" id="SSF54427">
    <property type="entry name" value="NTF2-like"/>
    <property type="match status" value="1"/>
</dbReference>
<sequence>MTTDTDNASATDRYMEFWNSAPPEARKLAPEVFTDDVDYRSPAALMQGAEALIDFRAQFIAHVGPASFAARREPEEHNDRIRLLWEIRLGDGTSFATGTDVLAITEDGRIGSVSAFLDRAPEGLLDHHDHG</sequence>
<name>A0A0C2G0E6_9ACTN</name>
<dbReference type="Gene3D" id="3.10.450.50">
    <property type="match status" value="1"/>
</dbReference>
<dbReference type="EMBL" id="JROO01000048">
    <property type="protein sequence ID" value="KIH96793.1"/>
    <property type="molecule type" value="Genomic_DNA"/>
</dbReference>
<dbReference type="Pfam" id="PF12680">
    <property type="entry name" value="SnoaL_2"/>
    <property type="match status" value="1"/>
</dbReference>
<evidence type="ECO:0000259" key="1">
    <source>
        <dbReference type="Pfam" id="PF12680"/>
    </source>
</evidence>
<gene>
    <name evidence="2" type="ORF">LP52_22960</name>
</gene>
<accession>A0A0C2G0E6</accession>
<dbReference type="AlphaFoldDB" id="A0A0C2G0E6"/>
<dbReference type="Proteomes" id="UP000031675">
    <property type="component" value="Unassembled WGS sequence"/>
</dbReference>
<dbReference type="GO" id="GO:0016853">
    <property type="term" value="F:isomerase activity"/>
    <property type="evidence" value="ECO:0007669"/>
    <property type="project" value="UniProtKB-KW"/>
</dbReference>
<dbReference type="RefSeq" id="WP_040276466.1">
    <property type="nucleotide sequence ID" value="NZ_JROO01000048.1"/>
</dbReference>
<dbReference type="STRING" id="183763.LP52_22960"/>